<dbReference type="PANTHER" id="PTHR34135:SF2">
    <property type="entry name" value="LYSOZYME"/>
    <property type="match status" value="1"/>
</dbReference>
<dbReference type="EMBL" id="FOCO01000005">
    <property type="protein sequence ID" value="SEM94818.1"/>
    <property type="molecule type" value="Genomic_DNA"/>
</dbReference>
<comment type="similarity">
    <text evidence="1">Belongs to the glycosyl hydrolase 25 family.</text>
</comment>
<reference evidence="4 5" key="1">
    <citation type="submission" date="2016-10" db="EMBL/GenBank/DDBJ databases">
        <authorList>
            <person name="de Groot N.N."/>
        </authorList>
    </citation>
    <scope>NUCLEOTIDE SEQUENCE [LARGE SCALE GENOMIC DNA]</scope>
    <source>
        <strain evidence="4 5">CGMCC 1.10836</strain>
    </source>
</reference>
<dbReference type="SMART" id="SM00641">
    <property type="entry name" value="Glyco_25"/>
    <property type="match status" value="1"/>
</dbReference>
<dbReference type="PROSITE" id="PS51257">
    <property type="entry name" value="PROKAR_LIPOPROTEIN"/>
    <property type="match status" value="1"/>
</dbReference>
<dbReference type="InterPro" id="IPR017853">
    <property type="entry name" value="GH"/>
</dbReference>
<dbReference type="InterPro" id="IPR018077">
    <property type="entry name" value="Glyco_hydro_fam25_subgr"/>
</dbReference>
<gene>
    <name evidence="4" type="ORF">SAMN05216227_100515</name>
</gene>
<accession>A0A1H8CKM4</accession>
<name>A0A1H8CKM4_9RHOB</name>
<sequence length="263" mass="29274">MRMGWGKILAVGLALALTGCGGREAPRATGDVVVNAPRFGDTDPHPWDGRDPSKYAVHGIDASRWQGDIDWRAAQANGVSFAFFKATEGGDIVDPAFEAYWDGAGRAGVPRAAYHFFYFCRPAIEQARWFIKNVPRSKGALPPVLDMEWNAHSPTCTRRPDAAHVRAEAKIFMDALERHYGQRPVIYTTVDFFADNQMGRIGNVDFWLRSVAGHPSTVYPGQNWTFWQYSGTGLVPGITGKVDLNVFAGSRAEWRDWVARRAR</sequence>
<evidence type="ECO:0000256" key="1">
    <source>
        <dbReference type="ARBA" id="ARBA00010646"/>
    </source>
</evidence>
<dbReference type="PROSITE" id="PS51904">
    <property type="entry name" value="GLYCOSYL_HYDROL_F25_2"/>
    <property type="match status" value="1"/>
</dbReference>
<evidence type="ECO:0000256" key="2">
    <source>
        <dbReference type="ARBA" id="ARBA00022801"/>
    </source>
</evidence>
<evidence type="ECO:0000256" key="3">
    <source>
        <dbReference type="ARBA" id="ARBA00023295"/>
    </source>
</evidence>
<evidence type="ECO:0000313" key="4">
    <source>
        <dbReference type="EMBL" id="SEM94818.1"/>
    </source>
</evidence>
<proteinExistence type="inferred from homology"/>
<dbReference type="GO" id="GO:0009253">
    <property type="term" value="P:peptidoglycan catabolic process"/>
    <property type="evidence" value="ECO:0007669"/>
    <property type="project" value="InterPro"/>
</dbReference>
<evidence type="ECO:0000313" key="5">
    <source>
        <dbReference type="Proteomes" id="UP000183002"/>
    </source>
</evidence>
<dbReference type="STRING" id="1077947.SAMN05216227_100515"/>
<dbReference type="CDD" id="cd06413">
    <property type="entry name" value="GH25_muramidase_1"/>
    <property type="match status" value="1"/>
</dbReference>
<dbReference type="GO" id="GO:0003796">
    <property type="term" value="F:lysozyme activity"/>
    <property type="evidence" value="ECO:0007669"/>
    <property type="project" value="InterPro"/>
</dbReference>
<organism evidence="4 5">
    <name type="scientific">Pseudorhodobacter antarcticus</name>
    <dbReference type="NCBI Taxonomy" id="1077947"/>
    <lineage>
        <taxon>Bacteria</taxon>
        <taxon>Pseudomonadati</taxon>
        <taxon>Pseudomonadota</taxon>
        <taxon>Alphaproteobacteria</taxon>
        <taxon>Rhodobacterales</taxon>
        <taxon>Paracoccaceae</taxon>
        <taxon>Pseudorhodobacter</taxon>
    </lineage>
</organism>
<dbReference type="GO" id="GO:0016052">
    <property type="term" value="P:carbohydrate catabolic process"/>
    <property type="evidence" value="ECO:0007669"/>
    <property type="project" value="TreeGrafter"/>
</dbReference>
<protein>
    <submittedName>
        <fullName evidence="4">Lysozyme</fullName>
    </submittedName>
</protein>
<keyword evidence="5" id="KW-1185">Reference proteome</keyword>
<dbReference type="GO" id="GO:0016998">
    <property type="term" value="P:cell wall macromolecule catabolic process"/>
    <property type="evidence" value="ECO:0007669"/>
    <property type="project" value="InterPro"/>
</dbReference>
<dbReference type="Proteomes" id="UP000183002">
    <property type="component" value="Unassembled WGS sequence"/>
</dbReference>
<dbReference type="InterPro" id="IPR002053">
    <property type="entry name" value="Glyco_hydro_25"/>
</dbReference>
<dbReference type="Pfam" id="PF01183">
    <property type="entry name" value="Glyco_hydro_25"/>
    <property type="match status" value="1"/>
</dbReference>
<keyword evidence="2" id="KW-0378">Hydrolase</keyword>
<dbReference type="AlphaFoldDB" id="A0A1H8CKM4"/>
<dbReference type="PANTHER" id="PTHR34135">
    <property type="entry name" value="LYSOZYME"/>
    <property type="match status" value="1"/>
</dbReference>
<dbReference type="SUPFAM" id="SSF51445">
    <property type="entry name" value="(Trans)glycosidases"/>
    <property type="match status" value="1"/>
</dbReference>
<keyword evidence="3" id="KW-0326">Glycosidase</keyword>
<dbReference type="Gene3D" id="3.20.20.80">
    <property type="entry name" value="Glycosidases"/>
    <property type="match status" value="1"/>
</dbReference>